<dbReference type="STRING" id="1052260.SAMN05660199_04526"/>
<evidence type="ECO:0000313" key="2">
    <source>
        <dbReference type="Proteomes" id="UP000199088"/>
    </source>
</evidence>
<dbReference type="OrthoDB" id="9797653at2"/>
<dbReference type="PANTHER" id="PTHR48228">
    <property type="entry name" value="SUCCINYL-COA--D-CITRAMALATE COA-TRANSFERASE"/>
    <property type="match status" value="1"/>
</dbReference>
<dbReference type="InterPro" id="IPR003673">
    <property type="entry name" value="CoA-Trfase_fam_III"/>
</dbReference>
<dbReference type="Gene3D" id="3.30.1540.10">
    <property type="entry name" value="formyl-coa transferase, domain 3"/>
    <property type="match status" value="1"/>
</dbReference>
<dbReference type="InterPro" id="IPR023606">
    <property type="entry name" value="CoA-Trfase_III_dom_1_sf"/>
</dbReference>
<keyword evidence="2" id="KW-1185">Reference proteome</keyword>
<protein>
    <submittedName>
        <fullName evidence="1">Alpha-methylacyl-CoA racemase</fullName>
    </submittedName>
</protein>
<sequence>MAGPLQGVRVVEFAGLGPGPFCGMLLADLGADVVRVDRRSRGTGLVGALGATSLLDRGKRSIALDLKDDADLAVVRALVARSDVLLEGFRPGVMERLGLGPEQAHELNPALVYGRMTGWGQTGPLAHSAGHDIGYIALTGALGATGRPDERPAPALNLLGDFGGGGVFLALGAVAALLHARATGEGQVVDAAIVDGTAVLTTMIHGMLDTGAWTDARGANLLDTGAPFYDVYRCADGTFLAVGALEEQFYAALLTGLGLAGDPTVPDRADVAAWPALRARFAEVIGSRTRAEWWQVFAGTDACVAPAWSLLEATTDEHNRERGVFVEVDGVVQPGVAPRFSVTPGSVGGVPAVGQHDAQVRAELGM</sequence>
<dbReference type="EMBL" id="FNIR01000020">
    <property type="protein sequence ID" value="SDP65983.1"/>
    <property type="molecule type" value="Genomic_DNA"/>
</dbReference>
<dbReference type="Gene3D" id="3.40.50.10540">
    <property type="entry name" value="Crotonobetainyl-coa:carnitine coa-transferase, domain 1"/>
    <property type="match status" value="1"/>
</dbReference>
<name>A0A1H0UIQ6_9ACTN</name>
<organism evidence="1 2">
    <name type="scientific">Klenkia soli</name>
    <dbReference type="NCBI Taxonomy" id="1052260"/>
    <lineage>
        <taxon>Bacteria</taxon>
        <taxon>Bacillati</taxon>
        <taxon>Actinomycetota</taxon>
        <taxon>Actinomycetes</taxon>
        <taxon>Geodermatophilales</taxon>
        <taxon>Geodermatophilaceae</taxon>
        <taxon>Klenkia</taxon>
    </lineage>
</organism>
<dbReference type="Pfam" id="PF02515">
    <property type="entry name" value="CoA_transf_3"/>
    <property type="match status" value="1"/>
</dbReference>
<dbReference type="PANTHER" id="PTHR48228:SF5">
    <property type="entry name" value="ALPHA-METHYLACYL-COA RACEMASE"/>
    <property type="match status" value="1"/>
</dbReference>
<proteinExistence type="predicted"/>
<dbReference type="InterPro" id="IPR050509">
    <property type="entry name" value="CoA-transferase_III"/>
</dbReference>
<dbReference type="InterPro" id="IPR044855">
    <property type="entry name" value="CoA-Trfase_III_dom3_sf"/>
</dbReference>
<evidence type="ECO:0000313" key="1">
    <source>
        <dbReference type="EMBL" id="SDP65983.1"/>
    </source>
</evidence>
<dbReference type="SUPFAM" id="SSF89796">
    <property type="entry name" value="CoA-transferase family III (CaiB/BaiF)"/>
    <property type="match status" value="1"/>
</dbReference>
<gene>
    <name evidence="1" type="ORF">SAMN05660199_04526</name>
</gene>
<accession>A0A1H0UIQ6</accession>
<dbReference type="Proteomes" id="UP000199088">
    <property type="component" value="Unassembled WGS sequence"/>
</dbReference>
<reference evidence="2" key="1">
    <citation type="submission" date="2016-10" db="EMBL/GenBank/DDBJ databases">
        <authorList>
            <person name="Varghese N."/>
            <person name="Submissions S."/>
        </authorList>
    </citation>
    <scope>NUCLEOTIDE SEQUENCE [LARGE SCALE GENOMIC DNA]</scope>
    <source>
        <strain evidence="2">DSM 45843</strain>
    </source>
</reference>
<dbReference type="GO" id="GO:0003824">
    <property type="term" value="F:catalytic activity"/>
    <property type="evidence" value="ECO:0007669"/>
    <property type="project" value="InterPro"/>
</dbReference>
<dbReference type="RefSeq" id="WP_091250487.1">
    <property type="nucleotide sequence ID" value="NZ_FNIR01000020.1"/>
</dbReference>
<dbReference type="AlphaFoldDB" id="A0A1H0UIQ6"/>